<name>A0AAV4CG86_9GAST</name>
<evidence type="ECO:0000313" key="2">
    <source>
        <dbReference type="Proteomes" id="UP000735302"/>
    </source>
</evidence>
<dbReference type="EMBL" id="BLXT01006238">
    <property type="protein sequence ID" value="GFO30513.1"/>
    <property type="molecule type" value="Genomic_DNA"/>
</dbReference>
<dbReference type="AlphaFoldDB" id="A0AAV4CG86"/>
<protein>
    <submittedName>
        <fullName evidence="1">Uncharacterized protein</fullName>
    </submittedName>
</protein>
<keyword evidence="2" id="KW-1185">Reference proteome</keyword>
<proteinExistence type="predicted"/>
<sequence length="72" mass="7701">MELINTGPGWMECTHACALESMHALTGVAVRPPPPLSPLSTLVFATNCLLSDRGKVGRRLAHSESGDWNDLA</sequence>
<organism evidence="1 2">
    <name type="scientific">Plakobranchus ocellatus</name>
    <dbReference type="NCBI Taxonomy" id="259542"/>
    <lineage>
        <taxon>Eukaryota</taxon>
        <taxon>Metazoa</taxon>
        <taxon>Spiralia</taxon>
        <taxon>Lophotrochozoa</taxon>
        <taxon>Mollusca</taxon>
        <taxon>Gastropoda</taxon>
        <taxon>Heterobranchia</taxon>
        <taxon>Euthyneura</taxon>
        <taxon>Panpulmonata</taxon>
        <taxon>Sacoglossa</taxon>
        <taxon>Placobranchoidea</taxon>
        <taxon>Plakobranchidae</taxon>
        <taxon>Plakobranchus</taxon>
    </lineage>
</organism>
<dbReference type="Proteomes" id="UP000735302">
    <property type="component" value="Unassembled WGS sequence"/>
</dbReference>
<comment type="caution">
    <text evidence="1">The sequence shown here is derived from an EMBL/GenBank/DDBJ whole genome shotgun (WGS) entry which is preliminary data.</text>
</comment>
<reference evidence="1 2" key="1">
    <citation type="journal article" date="2021" name="Elife">
        <title>Chloroplast acquisition without the gene transfer in kleptoplastic sea slugs, Plakobranchus ocellatus.</title>
        <authorList>
            <person name="Maeda T."/>
            <person name="Takahashi S."/>
            <person name="Yoshida T."/>
            <person name="Shimamura S."/>
            <person name="Takaki Y."/>
            <person name="Nagai Y."/>
            <person name="Toyoda A."/>
            <person name="Suzuki Y."/>
            <person name="Arimoto A."/>
            <person name="Ishii H."/>
            <person name="Satoh N."/>
            <person name="Nishiyama T."/>
            <person name="Hasebe M."/>
            <person name="Maruyama T."/>
            <person name="Minagawa J."/>
            <person name="Obokata J."/>
            <person name="Shigenobu S."/>
        </authorList>
    </citation>
    <scope>NUCLEOTIDE SEQUENCE [LARGE SCALE GENOMIC DNA]</scope>
</reference>
<gene>
    <name evidence="1" type="ORF">PoB_005701800</name>
</gene>
<accession>A0AAV4CG86</accession>
<evidence type="ECO:0000313" key="1">
    <source>
        <dbReference type="EMBL" id="GFO30513.1"/>
    </source>
</evidence>